<evidence type="ECO:0000313" key="2">
    <source>
        <dbReference type="Proteomes" id="UP000530564"/>
    </source>
</evidence>
<dbReference type="AlphaFoldDB" id="A0A840A3Q2"/>
<protein>
    <recommendedName>
        <fullName evidence="3">Glyoxalase-like domain-containing protein</fullName>
    </recommendedName>
</protein>
<reference evidence="1 2" key="1">
    <citation type="submission" date="2020-08" db="EMBL/GenBank/DDBJ databases">
        <title>Genomic Encyclopedia of Type Strains, Phase IV (KMG-IV): sequencing the most valuable type-strain genomes for metagenomic binning, comparative biology and taxonomic classification.</title>
        <authorList>
            <person name="Goeker M."/>
        </authorList>
    </citation>
    <scope>NUCLEOTIDE SEQUENCE [LARGE SCALE GENOMIC DNA]</scope>
    <source>
        <strain evidence="1 2">DSM 21793</strain>
    </source>
</reference>
<comment type="caution">
    <text evidence="1">The sequence shown here is derived from an EMBL/GenBank/DDBJ whole genome shotgun (WGS) entry which is preliminary data.</text>
</comment>
<sequence>MLPLDHIPFQGPDLPGLAQAFGALGFTVSPRGFYTSPDQPEARWDNHCVFMDRGWFDLLQAPGAPAAVGPGGALFLTSDLESAARRLGDMRLATAYRLIRSRDGEPAHEPFKLFSIRERIAPLGLAVIEHAYPCADAMPEWFSHSNTAMEAAGLIFAGARPGPFAQAAGGILDLTGFEYWEPNRLREAFGQDVERAVRVRVASLDAARAALAGDLVVQESKGRLHVAPPSPLSCGFQFFEA</sequence>
<evidence type="ECO:0008006" key="3">
    <source>
        <dbReference type="Google" id="ProtNLM"/>
    </source>
</evidence>
<dbReference type="Proteomes" id="UP000530564">
    <property type="component" value="Unassembled WGS sequence"/>
</dbReference>
<dbReference type="RefSeq" id="WP_183773771.1">
    <property type="nucleotide sequence ID" value="NZ_JACIDK010000003.1"/>
</dbReference>
<gene>
    <name evidence="1" type="ORF">GGQ61_002839</name>
</gene>
<evidence type="ECO:0000313" key="1">
    <source>
        <dbReference type="EMBL" id="MBB3892111.1"/>
    </source>
</evidence>
<name>A0A840A3Q2_9CAUL</name>
<accession>A0A840A3Q2</accession>
<proteinExistence type="predicted"/>
<organism evidence="1 2">
    <name type="scientific">Phenylobacterium haematophilum</name>
    <dbReference type="NCBI Taxonomy" id="98513"/>
    <lineage>
        <taxon>Bacteria</taxon>
        <taxon>Pseudomonadati</taxon>
        <taxon>Pseudomonadota</taxon>
        <taxon>Alphaproteobacteria</taxon>
        <taxon>Caulobacterales</taxon>
        <taxon>Caulobacteraceae</taxon>
        <taxon>Phenylobacterium</taxon>
    </lineage>
</organism>
<keyword evidence="2" id="KW-1185">Reference proteome</keyword>
<dbReference type="EMBL" id="JACIDK010000003">
    <property type="protein sequence ID" value="MBB3892111.1"/>
    <property type="molecule type" value="Genomic_DNA"/>
</dbReference>